<dbReference type="SUPFAM" id="SSF55550">
    <property type="entry name" value="SH2 domain"/>
    <property type="match status" value="1"/>
</dbReference>
<dbReference type="GO" id="GO:0035591">
    <property type="term" value="F:signaling adaptor activity"/>
    <property type="evidence" value="ECO:0007669"/>
    <property type="project" value="InterPro"/>
</dbReference>
<proteinExistence type="predicted"/>
<dbReference type="PANTHER" id="PTHR16186">
    <property type="entry name" value="SIGNAL-TRANSDUCING ADAPTOR PROTEIN-RELATED"/>
    <property type="match status" value="1"/>
</dbReference>
<evidence type="ECO:0000313" key="4">
    <source>
        <dbReference type="Ensembl" id="ENSPKIP00000034515.1"/>
    </source>
</evidence>
<feature type="region of interest" description="Disordered" evidence="2">
    <location>
        <begin position="252"/>
        <end position="272"/>
    </location>
</feature>
<evidence type="ECO:0000256" key="1">
    <source>
        <dbReference type="PROSITE-ProRule" id="PRU00191"/>
    </source>
</evidence>
<dbReference type="Pfam" id="PF00017">
    <property type="entry name" value="SH2"/>
    <property type="match status" value="1"/>
</dbReference>
<reference evidence="4" key="1">
    <citation type="submission" date="2025-08" db="UniProtKB">
        <authorList>
            <consortium name="Ensembl"/>
        </authorList>
    </citation>
    <scope>IDENTIFICATION</scope>
</reference>
<dbReference type="Gene3D" id="3.30.505.10">
    <property type="entry name" value="SH2 domain"/>
    <property type="match status" value="1"/>
</dbReference>
<protein>
    <recommendedName>
        <fullName evidence="3">SH2 domain-containing protein</fullName>
    </recommendedName>
</protein>
<dbReference type="InterPro" id="IPR000980">
    <property type="entry name" value="SH2"/>
</dbReference>
<evidence type="ECO:0000313" key="5">
    <source>
        <dbReference type="Proteomes" id="UP000261540"/>
    </source>
</evidence>
<dbReference type="GO" id="GO:0007169">
    <property type="term" value="P:cell surface receptor protein tyrosine kinase signaling pathway"/>
    <property type="evidence" value="ECO:0007669"/>
    <property type="project" value="TreeGrafter"/>
</dbReference>
<keyword evidence="5" id="KW-1185">Reference proteome</keyword>
<accession>A0A3B3SVW9</accession>
<feature type="domain" description="SH2" evidence="3">
    <location>
        <begin position="144"/>
        <end position="253"/>
    </location>
</feature>
<organism evidence="4 5">
    <name type="scientific">Paramormyrops kingsleyae</name>
    <dbReference type="NCBI Taxonomy" id="1676925"/>
    <lineage>
        <taxon>Eukaryota</taxon>
        <taxon>Metazoa</taxon>
        <taxon>Chordata</taxon>
        <taxon>Craniata</taxon>
        <taxon>Vertebrata</taxon>
        <taxon>Euteleostomi</taxon>
        <taxon>Actinopterygii</taxon>
        <taxon>Neopterygii</taxon>
        <taxon>Teleostei</taxon>
        <taxon>Osteoglossocephala</taxon>
        <taxon>Osteoglossomorpha</taxon>
        <taxon>Osteoglossiformes</taxon>
        <taxon>Mormyridae</taxon>
        <taxon>Paramormyrops</taxon>
    </lineage>
</organism>
<evidence type="ECO:0000256" key="2">
    <source>
        <dbReference type="SAM" id="MobiDB-lite"/>
    </source>
</evidence>
<dbReference type="Ensembl" id="ENSPKIT00000015430.1">
    <property type="protein sequence ID" value="ENSPKIP00000034515.1"/>
    <property type="gene ID" value="ENSPKIG00000013799.1"/>
</dbReference>
<dbReference type="InterPro" id="IPR039111">
    <property type="entry name" value="STAP1/STAP2"/>
</dbReference>
<evidence type="ECO:0000259" key="3">
    <source>
        <dbReference type="PROSITE" id="PS50001"/>
    </source>
</evidence>
<sequence length="272" mass="30994">VTIMSVSSVAPRVVIKRREQITALPLYYYGDLQMKREGEQVTEAIPQNTARPPAARYTGCVLLNTCSNHGVSDFAFLRKRKCVKYSKKGPASFQLEIPQDLQLLPGQMVRIQDVLEQEIQRINASHASEYRDPLSFPQTIPDEAYEDVVIQMPPCFSTVSREEAEMMLEDHPEYGSIILRPATDGINYAVTIRQLFDRNSVIKHYRVRSQDRSFVIELNSPVTVSNLYDVVQYFLTETSHRLKPFVQTSTKPCTAGRSQRPVCRGGHVRSRK</sequence>
<dbReference type="GeneTree" id="ENSGT00530000063841"/>
<dbReference type="AlphaFoldDB" id="A0A3B3SVW9"/>
<name>A0A3B3SVW9_9TELE</name>
<dbReference type="PANTHER" id="PTHR16186:SF10">
    <property type="entry name" value="SIGNAL-TRANSDUCING ADAPTOR PROTEIN 1"/>
    <property type="match status" value="1"/>
</dbReference>
<dbReference type="GO" id="GO:0019901">
    <property type="term" value="F:protein kinase binding"/>
    <property type="evidence" value="ECO:0007669"/>
    <property type="project" value="TreeGrafter"/>
</dbReference>
<keyword evidence="1" id="KW-0727">SH2 domain</keyword>
<dbReference type="PROSITE" id="PS50001">
    <property type="entry name" value="SH2"/>
    <property type="match status" value="1"/>
</dbReference>
<dbReference type="Proteomes" id="UP000261540">
    <property type="component" value="Unplaced"/>
</dbReference>
<dbReference type="GO" id="GO:0050861">
    <property type="term" value="P:positive regulation of B cell receptor signaling pathway"/>
    <property type="evidence" value="ECO:0007669"/>
    <property type="project" value="TreeGrafter"/>
</dbReference>
<dbReference type="InterPro" id="IPR036860">
    <property type="entry name" value="SH2_dom_sf"/>
</dbReference>
<reference evidence="4" key="2">
    <citation type="submission" date="2025-09" db="UniProtKB">
        <authorList>
            <consortium name="Ensembl"/>
        </authorList>
    </citation>
    <scope>IDENTIFICATION</scope>
</reference>